<dbReference type="InterPro" id="IPR052618">
    <property type="entry name" value="ComplexI_NDUFA12"/>
</dbReference>
<dbReference type="PANTHER" id="PTHR32470">
    <property type="entry name" value="ADH DEHYDROGENASE [UBIQUINONE] 1 ALPHA SUBCOMPLEX ASSEMBLY FACTOR 2"/>
    <property type="match status" value="1"/>
</dbReference>
<gene>
    <name evidence="3" type="ORF">X975_13994</name>
</gene>
<feature type="region of interest" description="Disordered" evidence="2">
    <location>
        <begin position="127"/>
        <end position="147"/>
    </location>
</feature>
<dbReference type="GO" id="GO:0032981">
    <property type="term" value="P:mitochondrial respiratory chain complex I assembly"/>
    <property type="evidence" value="ECO:0007669"/>
    <property type="project" value="TreeGrafter"/>
</dbReference>
<comment type="similarity">
    <text evidence="1">Belongs to the complex I NDUFA12 subunit family.</text>
</comment>
<evidence type="ECO:0000256" key="2">
    <source>
        <dbReference type="SAM" id="MobiDB-lite"/>
    </source>
</evidence>
<dbReference type="OMA" id="KGHESFP"/>
<protein>
    <submittedName>
        <fullName evidence="3">Mimitin, mitochondrial</fullName>
    </submittedName>
</protein>
<sequence>MSSGRSVWRTIASNFLKSLRVPFQKEIHVGEDHYGNNYFESPPRKGGIRKTATRWFVPKEEGDWQQNLPAEWEAWLRGRRQNPPTYEEVQRNLEIANLKKMRAAELEMNRQDNIQVEKKKTIKGYPDLEELEKDAGESFDPEKYKFK</sequence>
<dbReference type="InterPro" id="IPR007763">
    <property type="entry name" value="NDUFA12"/>
</dbReference>
<name>A0A087SZU6_STEMI</name>
<dbReference type="Pfam" id="PF05071">
    <property type="entry name" value="NDUFA12"/>
    <property type="match status" value="1"/>
</dbReference>
<keyword evidence="4" id="KW-1185">Reference proteome</keyword>
<reference evidence="3 4" key="1">
    <citation type="submission" date="2013-11" db="EMBL/GenBank/DDBJ databases">
        <title>Genome sequencing of Stegodyphus mimosarum.</title>
        <authorList>
            <person name="Bechsgaard J."/>
        </authorList>
    </citation>
    <scope>NUCLEOTIDE SEQUENCE [LARGE SCALE GENOMIC DNA]</scope>
</reference>
<feature type="compositionally biased region" description="Basic and acidic residues" evidence="2">
    <location>
        <begin position="133"/>
        <end position="147"/>
    </location>
</feature>
<proteinExistence type="inferred from homology"/>
<dbReference type="GO" id="GO:0045271">
    <property type="term" value="C:respiratory chain complex I"/>
    <property type="evidence" value="ECO:0007669"/>
    <property type="project" value="InterPro"/>
</dbReference>
<evidence type="ECO:0000256" key="1">
    <source>
        <dbReference type="ARBA" id="ARBA00007355"/>
    </source>
</evidence>
<feature type="non-terminal residue" evidence="3">
    <location>
        <position position="147"/>
    </location>
</feature>
<organism evidence="3 4">
    <name type="scientific">Stegodyphus mimosarum</name>
    <name type="common">African social velvet spider</name>
    <dbReference type="NCBI Taxonomy" id="407821"/>
    <lineage>
        <taxon>Eukaryota</taxon>
        <taxon>Metazoa</taxon>
        <taxon>Ecdysozoa</taxon>
        <taxon>Arthropoda</taxon>
        <taxon>Chelicerata</taxon>
        <taxon>Arachnida</taxon>
        <taxon>Araneae</taxon>
        <taxon>Araneomorphae</taxon>
        <taxon>Entelegynae</taxon>
        <taxon>Eresoidea</taxon>
        <taxon>Eresidae</taxon>
        <taxon>Stegodyphus</taxon>
    </lineage>
</organism>
<dbReference type="GO" id="GO:0005739">
    <property type="term" value="C:mitochondrion"/>
    <property type="evidence" value="ECO:0007669"/>
    <property type="project" value="TreeGrafter"/>
</dbReference>
<dbReference type="AlphaFoldDB" id="A0A087SZU6"/>
<dbReference type="STRING" id="407821.A0A087SZU6"/>
<accession>A0A087SZU6</accession>
<dbReference type="Proteomes" id="UP000054359">
    <property type="component" value="Unassembled WGS sequence"/>
</dbReference>
<dbReference type="OrthoDB" id="10255576at2759"/>
<dbReference type="PANTHER" id="PTHR32470:SF2">
    <property type="entry name" value="NADH DEHYDROGENASE [UBIQUINONE] 1 ALPHA SUBCOMPLEX ASSEMBLY FACTOR 2"/>
    <property type="match status" value="1"/>
</dbReference>
<dbReference type="EMBL" id="KK112718">
    <property type="protein sequence ID" value="KFM58385.1"/>
    <property type="molecule type" value="Genomic_DNA"/>
</dbReference>
<evidence type="ECO:0000313" key="4">
    <source>
        <dbReference type="Proteomes" id="UP000054359"/>
    </source>
</evidence>
<evidence type="ECO:0000313" key="3">
    <source>
        <dbReference type="EMBL" id="KFM58385.1"/>
    </source>
</evidence>